<comment type="subunit">
    <text evidence="9">Component of the Mediator complex.</text>
</comment>
<evidence type="ECO:0000256" key="6">
    <source>
        <dbReference type="ARBA" id="ARBA00023163"/>
    </source>
</evidence>
<comment type="subcellular location">
    <subcellularLocation>
        <location evidence="1 9">Nucleus</location>
    </subcellularLocation>
</comment>
<dbReference type="VEuPathDB" id="FungiDB:B1J91_L13112g"/>
<dbReference type="VEuPathDB" id="FungiDB:GWK60_L17039"/>
<comment type="similarity">
    <text evidence="2 9">Belongs to the Mediator complex subunit 14 family.</text>
</comment>
<evidence type="ECO:0000313" key="12">
    <source>
        <dbReference type="EMBL" id="KTB02907.1"/>
    </source>
</evidence>
<dbReference type="GO" id="GO:0060261">
    <property type="term" value="P:positive regulation of transcription initiation by RNA polymerase II"/>
    <property type="evidence" value="ECO:0007669"/>
    <property type="project" value="EnsemblFungi"/>
</dbReference>
<evidence type="ECO:0000256" key="2">
    <source>
        <dbReference type="ARBA" id="ARBA00007813"/>
    </source>
</evidence>
<reference evidence="11 13" key="1">
    <citation type="submission" date="2015-10" db="EMBL/GenBank/DDBJ databases">
        <title>Draft genomes sequences of Candida glabrata isolates 1A, 1B, 2A, 2B, 3A and 3B.</title>
        <authorList>
            <person name="Haavelsrud O.E."/>
            <person name="Gaustad P."/>
        </authorList>
    </citation>
    <scope>NUCLEOTIDE SEQUENCE [LARGE SCALE GENOMIC DNA]</scope>
    <source>
        <strain evidence="11">910700640</strain>
    </source>
</reference>
<evidence type="ECO:0000256" key="1">
    <source>
        <dbReference type="ARBA" id="ARBA00004123"/>
    </source>
</evidence>
<dbReference type="GO" id="GO:0016592">
    <property type="term" value="C:mediator complex"/>
    <property type="evidence" value="ECO:0007669"/>
    <property type="project" value="UniProtKB-UniRule"/>
</dbReference>
<dbReference type="GO" id="GO:0001093">
    <property type="term" value="F:TFIIB-class transcription factor binding"/>
    <property type="evidence" value="ECO:0007669"/>
    <property type="project" value="EnsemblFungi"/>
</dbReference>
<evidence type="ECO:0000259" key="10">
    <source>
        <dbReference type="Pfam" id="PF08638"/>
    </source>
</evidence>
<dbReference type="InterPro" id="IPR013947">
    <property type="entry name" value="Mediator_Med14"/>
</dbReference>
<evidence type="ECO:0000313" key="11">
    <source>
        <dbReference type="EMBL" id="KTA99289.1"/>
    </source>
</evidence>
<evidence type="ECO:0000256" key="5">
    <source>
        <dbReference type="ARBA" id="ARBA00023159"/>
    </source>
</evidence>
<keyword evidence="7 9" id="KW-0539">Nucleus</keyword>
<keyword evidence="5 9" id="KW-0010">Activator</keyword>
<accession>A0A0W0E3P5</accession>
<comment type="function">
    <text evidence="9">Component of the Mediator complex, a coactivator involved in the regulated transcription of nearly all RNA polymerase II-dependent genes. Mediator functions as a bridge to convey information from gene-specific regulatory proteins to the basal RNA polymerase II transcription machinery. Mediator is recruited to promoters by direct interactions with regulatory proteins and serves as a scaffold for the assembly of a functional preinitiation complex with RNA polymerase II and the general transcription factors.</text>
</comment>
<dbReference type="AlphaFoldDB" id="A0A0W0E3P5"/>
<dbReference type="VEuPathDB" id="FungiDB:GVI51_L13057"/>
<feature type="domain" description="Mediator complex subunit MED14 N-terminal" evidence="10">
    <location>
        <begin position="69"/>
        <end position="271"/>
    </location>
</feature>
<dbReference type="PANTHER" id="PTHR12809">
    <property type="entry name" value="MEDIATOR COMPLEX SUBUNIT"/>
    <property type="match status" value="1"/>
</dbReference>
<evidence type="ECO:0000256" key="7">
    <source>
        <dbReference type="ARBA" id="ARBA00023242"/>
    </source>
</evidence>
<evidence type="ECO:0000256" key="9">
    <source>
        <dbReference type="RuleBase" id="RU365082"/>
    </source>
</evidence>
<evidence type="ECO:0000256" key="3">
    <source>
        <dbReference type="ARBA" id="ARBA00019619"/>
    </source>
</evidence>
<dbReference type="GO" id="GO:0051123">
    <property type="term" value="P:RNA polymerase II preinitiation complex assembly"/>
    <property type="evidence" value="ECO:0007669"/>
    <property type="project" value="EnsemblFungi"/>
</dbReference>
<dbReference type="GO" id="GO:0032968">
    <property type="term" value="P:positive regulation of transcription elongation by RNA polymerase II"/>
    <property type="evidence" value="ECO:0007669"/>
    <property type="project" value="EnsemblFungi"/>
</dbReference>
<organism evidence="11 13">
    <name type="scientific">Candida glabrata</name>
    <name type="common">Yeast</name>
    <name type="synonym">Torulopsis glabrata</name>
    <dbReference type="NCBI Taxonomy" id="5478"/>
    <lineage>
        <taxon>Eukaryota</taxon>
        <taxon>Fungi</taxon>
        <taxon>Dikarya</taxon>
        <taxon>Ascomycota</taxon>
        <taxon>Saccharomycotina</taxon>
        <taxon>Saccharomycetes</taxon>
        <taxon>Saccharomycetales</taxon>
        <taxon>Saccharomycetaceae</taxon>
        <taxon>Nakaseomyces</taxon>
    </lineage>
</organism>
<keyword evidence="4 9" id="KW-0805">Transcription regulation</keyword>
<dbReference type="Pfam" id="PF08638">
    <property type="entry name" value="Med14"/>
    <property type="match status" value="1"/>
</dbReference>
<dbReference type="GO" id="GO:0000122">
    <property type="term" value="P:negative regulation of transcription by RNA polymerase II"/>
    <property type="evidence" value="ECO:0007669"/>
    <property type="project" value="EnsemblFungi"/>
</dbReference>
<dbReference type="PANTHER" id="PTHR12809:SF2">
    <property type="entry name" value="MEDIATOR OF RNA POLYMERASE II TRANSCRIPTION SUBUNIT 14"/>
    <property type="match status" value="1"/>
</dbReference>
<evidence type="ECO:0000256" key="8">
    <source>
        <dbReference type="ARBA" id="ARBA00032007"/>
    </source>
</evidence>
<dbReference type="EMBL" id="LLZZ01000146">
    <property type="protein sequence ID" value="KTA99289.1"/>
    <property type="molecule type" value="Genomic_DNA"/>
</dbReference>
<sequence length="1037" mass="119233">MNGTRAAPGVTPSEVAMHGKNEMEVVEQAPIPKTNANIGLKSPVNTVEDVNQEDSTNSPPPIPHVEINQMPLSMIIRNLTVYTVKEISQYMKTTVHMNTADTSTARKMRFLNLLIFIRNQFLKLYVLIKWCRTIKENNFNIMIDLLNWFRGTNMTVNNCIWALKSTLESTTNAKLPNVDLVTALEVLTLGRPNLPTHDFKLSGENNEYETVNGQLRIPTKLIMQRLKDLNIIVMIKISSIDIPKQFNNYEIRDGRVYITVPGEFEIQLSTIDRHSPFFFVDFKLLFAGTDSLFNKPRLEKIINDVLLRNKKPLYSLYSLLHRYVLTLQLYMIHLELLNLENDGKFSGGNLVHSYNAKKSLIVMKYWRNGKLGNKTKIIIGVDRKSEDLVLKWDNENAKQSKHMPLVYTHVVGNVEAILDEIMFNHSRLIRADLLSRGVFQEDEEDPSVLLFQLPTTCLSTAPIQLKIDLVSGVFYFKNPSPLLLEYVSQINRAETPEDLTSVLQRLKLDKIVHIIRNMFDKTGWVCSKVIKLDNPIATSVNSEEIKTNLLQNDMFIRLASWPVNWYLILTIVSSNSSCIIEKRIGKIISTSGKWKVQYLDTTNVLSLKLESITYKKIISLQKSTLNRIINHTLIDSLNHLKTRNKVCSPDLIVNSLPKHLLEDEVDDKVPHSIENYHHISLITIELESFLEGSKALSGILESTMFLRMDYKKFEIRLYGKFKRSTMAFHCQCDDLLINFVEREPLAFYLAETFTNLNEIVQYLTLFRQKLMQLVVLTDVVERLHKNFASDHFKIISLKPNEVTFKYLKSSTDDKDCTINIITNEQTIKNLTVKLSDKNPQHIIQPFIDNQQFEYQFIFSYLQFTSPLFCCLKEILDESNKEERLENAKEESDSTRTSTSITLGLHNLSEYQLVYFNPELGYKITLILELKEVSINGKKKIQFYVHFSQDEHITTKSSAYPLIHQVRNEIFMLEMKKRDGTPSLIKLDNTRNVIRLGNGISCDSDSIVEVLMSINKILLGDSKSAPQITTVPPTNKTI</sequence>
<dbReference type="VEuPathDB" id="FungiDB:CAGL0L13112g"/>
<proteinExistence type="inferred from homology"/>
<protein>
    <recommendedName>
        <fullName evidence="3 9">Mediator of RNA polymerase II transcription subunit 14</fullName>
    </recommendedName>
    <alternativeName>
        <fullName evidence="8 9">Mediator complex subunit 14</fullName>
    </alternativeName>
</protein>
<dbReference type="InterPro" id="IPR055122">
    <property type="entry name" value="Med14_N"/>
</dbReference>
<gene>
    <name evidence="12" type="ORF">AO440_004861</name>
    <name evidence="11" type="ORF">AO440_005029</name>
</gene>
<dbReference type="GO" id="GO:0003712">
    <property type="term" value="F:transcription coregulator activity"/>
    <property type="evidence" value="ECO:0007669"/>
    <property type="project" value="UniProtKB-UniRule"/>
</dbReference>
<dbReference type="EMBL" id="LLZZ01000122">
    <property type="protein sequence ID" value="KTB02907.1"/>
    <property type="molecule type" value="Genomic_DNA"/>
</dbReference>
<dbReference type="GO" id="GO:0061629">
    <property type="term" value="F:RNA polymerase II-specific DNA-binding transcription factor binding"/>
    <property type="evidence" value="ECO:0007669"/>
    <property type="project" value="EnsemblFungi"/>
</dbReference>
<comment type="caution">
    <text evidence="11">The sequence shown here is derived from an EMBL/GenBank/DDBJ whole genome shotgun (WGS) entry which is preliminary data.</text>
</comment>
<evidence type="ECO:0000313" key="13">
    <source>
        <dbReference type="Proteomes" id="UP000054886"/>
    </source>
</evidence>
<keyword evidence="6 9" id="KW-0804">Transcription</keyword>
<dbReference type="Proteomes" id="UP000054886">
    <property type="component" value="Unassembled WGS sequence"/>
</dbReference>
<name>A0A0W0E3P5_CANGB</name>
<evidence type="ECO:0000256" key="4">
    <source>
        <dbReference type="ARBA" id="ARBA00023015"/>
    </source>
</evidence>
<dbReference type="GO" id="GO:0070847">
    <property type="term" value="C:core mediator complex"/>
    <property type="evidence" value="ECO:0007669"/>
    <property type="project" value="EnsemblFungi"/>
</dbReference>